<dbReference type="SUPFAM" id="SSF53383">
    <property type="entry name" value="PLP-dependent transferases"/>
    <property type="match status" value="1"/>
</dbReference>
<dbReference type="PANTHER" id="PTHR42885">
    <property type="entry name" value="HISTIDINOL-PHOSPHATE AMINOTRANSFERASE-RELATED"/>
    <property type="match status" value="1"/>
</dbReference>
<evidence type="ECO:0000256" key="6">
    <source>
        <dbReference type="ARBA" id="ARBA00022898"/>
    </source>
</evidence>
<dbReference type="Gene3D" id="3.40.640.10">
    <property type="entry name" value="Type I PLP-dependent aspartate aminotransferase-like (Major domain)"/>
    <property type="match status" value="1"/>
</dbReference>
<keyword evidence="6" id="KW-0663">Pyridoxal phosphate</keyword>
<evidence type="ECO:0000313" key="11">
    <source>
        <dbReference type="EMBL" id="MBF8436162.1"/>
    </source>
</evidence>
<dbReference type="PANTHER" id="PTHR42885:SF1">
    <property type="entry name" value="THREONINE-PHOSPHATE DECARBOXYLASE"/>
    <property type="match status" value="1"/>
</dbReference>
<keyword evidence="12" id="KW-1185">Reference proteome</keyword>
<dbReference type="InterPro" id="IPR004839">
    <property type="entry name" value="Aminotransferase_I/II_large"/>
</dbReference>
<evidence type="ECO:0000256" key="2">
    <source>
        <dbReference type="ARBA" id="ARBA00003444"/>
    </source>
</evidence>
<evidence type="ECO:0000256" key="1">
    <source>
        <dbReference type="ARBA" id="ARBA00001933"/>
    </source>
</evidence>
<name>A0A931ANV3_9FIRM</name>
<dbReference type="GO" id="GO:0009236">
    <property type="term" value="P:cobalamin biosynthetic process"/>
    <property type="evidence" value="ECO:0007669"/>
    <property type="project" value="UniProtKB-KW"/>
</dbReference>
<evidence type="ECO:0000259" key="10">
    <source>
        <dbReference type="Pfam" id="PF00155"/>
    </source>
</evidence>
<dbReference type="EC" id="4.1.1.81" evidence="4"/>
<reference evidence="11" key="1">
    <citation type="submission" date="2020-11" db="EMBL/GenBank/DDBJ databases">
        <title>Halonatronomonas betainensis gen. nov., sp. nov. a novel haloalkaliphilic representative of the family Halanaerobiacae capable of betaine degradation.</title>
        <authorList>
            <person name="Boltyanskaya Y."/>
            <person name="Kevbrin V."/>
            <person name="Detkova E."/>
            <person name="Grouzdev D.S."/>
            <person name="Koziaeva V."/>
            <person name="Zhilina T."/>
        </authorList>
    </citation>
    <scope>NUCLEOTIDE SEQUENCE</scope>
    <source>
        <strain evidence="11">Z-7014</strain>
    </source>
</reference>
<gene>
    <name evidence="11" type="ORF">I0Q91_03645</name>
</gene>
<dbReference type="GO" id="GO:0030170">
    <property type="term" value="F:pyridoxal phosphate binding"/>
    <property type="evidence" value="ECO:0007669"/>
    <property type="project" value="InterPro"/>
</dbReference>
<dbReference type="Gene3D" id="3.90.1150.10">
    <property type="entry name" value="Aspartate Aminotransferase, domain 1"/>
    <property type="match status" value="1"/>
</dbReference>
<dbReference type="NCBIfam" id="TIGR01140">
    <property type="entry name" value="L_thr_O3P_dcar"/>
    <property type="match status" value="1"/>
</dbReference>
<evidence type="ECO:0000256" key="5">
    <source>
        <dbReference type="ARBA" id="ARBA00022573"/>
    </source>
</evidence>
<comment type="caution">
    <text evidence="11">The sequence shown here is derived from an EMBL/GenBank/DDBJ whole genome shotgun (WGS) entry which is preliminary data.</text>
</comment>
<evidence type="ECO:0000256" key="9">
    <source>
        <dbReference type="ARBA" id="ARBA00048531"/>
    </source>
</evidence>
<dbReference type="PROSITE" id="PS00105">
    <property type="entry name" value="AA_TRANSFER_CLASS_1"/>
    <property type="match status" value="1"/>
</dbReference>
<evidence type="ECO:0000313" key="12">
    <source>
        <dbReference type="Proteomes" id="UP000621436"/>
    </source>
</evidence>
<dbReference type="InterPro" id="IPR015424">
    <property type="entry name" value="PyrdxlP-dep_Trfase"/>
</dbReference>
<dbReference type="InterPro" id="IPR005860">
    <property type="entry name" value="CobD"/>
</dbReference>
<evidence type="ECO:0000256" key="4">
    <source>
        <dbReference type="ARBA" id="ARBA00012285"/>
    </source>
</evidence>
<comment type="pathway">
    <text evidence="3">Cofactor biosynthesis; adenosylcobalamin biosynthesis.</text>
</comment>
<evidence type="ECO:0000256" key="8">
    <source>
        <dbReference type="ARBA" id="ARBA00029996"/>
    </source>
</evidence>
<organism evidence="11 12">
    <name type="scientific">Halonatronomonas betaini</name>
    <dbReference type="NCBI Taxonomy" id="2778430"/>
    <lineage>
        <taxon>Bacteria</taxon>
        <taxon>Bacillati</taxon>
        <taxon>Bacillota</taxon>
        <taxon>Clostridia</taxon>
        <taxon>Halanaerobiales</taxon>
        <taxon>Halarsenatibacteraceae</taxon>
        <taxon>Halonatronomonas</taxon>
    </lineage>
</organism>
<evidence type="ECO:0000256" key="7">
    <source>
        <dbReference type="ARBA" id="ARBA00023239"/>
    </source>
</evidence>
<dbReference type="AlphaFoldDB" id="A0A931ANV3"/>
<feature type="domain" description="Aminotransferase class I/classII large" evidence="10">
    <location>
        <begin position="22"/>
        <end position="361"/>
    </location>
</feature>
<dbReference type="InterPro" id="IPR004838">
    <property type="entry name" value="NHTrfase_class1_PyrdxlP-BS"/>
</dbReference>
<keyword evidence="5" id="KW-0169">Cobalamin biosynthesis</keyword>
<dbReference type="CDD" id="cd00609">
    <property type="entry name" value="AAT_like"/>
    <property type="match status" value="1"/>
</dbReference>
<accession>A0A931ANV3</accession>
<comment type="catalytic activity">
    <reaction evidence="9">
        <text>O-phospho-L-threonine + H(+) = (R)-1-aminopropan-2-yl phosphate + CO2</text>
        <dbReference type="Rhea" id="RHEA:11492"/>
        <dbReference type="ChEBI" id="CHEBI:15378"/>
        <dbReference type="ChEBI" id="CHEBI:16526"/>
        <dbReference type="ChEBI" id="CHEBI:58563"/>
        <dbReference type="ChEBI" id="CHEBI:58675"/>
        <dbReference type="EC" id="4.1.1.81"/>
    </reaction>
</comment>
<dbReference type="GO" id="GO:0048472">
    <property type="term" value="F:threonine-phosphate decarboxylase activity"/>
    <property type="evidence" value="ECO:0007669"/>
    <property type="project" value="UniProtKB-EC"/>
</dbReference>
<dbReference type="Proteomes" id="UP000621436">
    <property type="component" value="Unassembled WGS sequence"/>
</dbReference>
<keyword evidence="7 11" id="KW-0456">Lyase</keyword>
<dbReference type="RefSeq" id="WP_345790949.1">
    <property type="nucleotide sequence ID" value="NZ_JADPIE010000002.1"/>
</dbReference>
<dbReference type="InterPro" id="IPR015421">
    <property type="entry name" value="PyrdxlP-dep_Trfase_major"/>
</dbReference>
<evidence type="ECO:0000256" key="3">
    <source>
        <dbReference type="ARBA" id="ARBA00004953"/>
    </source>
</evidence>
<protein>
    <recommendedName>
        <fullName evidence="4">threonine-phosphate decarboxylase</fullName>
        <ecNumber evidence="4">4.1.1.81</ecNumber>
    </recommendedName>
    <alternativeName>
        <fullName evidence="8">L-threonine-O-3-phosphate decarboxylase</fullName>
    </alternativeName>
</protein>
<dbReference type="EMBL" id="JADPIE010000002">
    <property type="protein sequence ID" value="MBF8436162.1"/>
    <property type="molecule type" value="Genomic_DNA"/>
</dbReference>
<proteinExistence type="predicted"/>
<dbReference type="InterPro" id="IPR015422">
    <property type="entry name" value="PyrdxlP-dep_Trfase_small"/>
</dbReference>
<dbReference type="Pfam" id="PF00155">
    <property type="entry name" value="Aminotran_1_2"/>
    <property type="match status" value="1"/>
</dbReference>
<comment type="cofactor">
    <cofactor evidence="1">
        <name>pyridoxal 5'-phosphate</name>
        <dbReference type="ChEBI" id="CHEBI:597326"/>
    </cofactor>
</comment>
<comment type="function">
    <text evidence="2">Decarboxylates L-threonine-O-3-phosphate to yield (R)-1-amino-2-propanol O-2-phosphate, the precursor for the linkage between the nucleotide loop and the corrin ring in cobalamin.</text>
</comment>
<sequence>MKSEHGGNINKIARKYNLNKDEIIDFSSNINFLGPPDFIKNAIKNNLDQIKNYPEPQAAGLKELIADKHNLKREEVLIGNGAVEILYQLTKVIKPNKSLILEPTFSEYELASRAAGAEVHNILLAESGDFELTETVLAELITRLADMDILFLCNPNNPTGKIIAREKLNKILREASQTDTFVVIDEAFIDFLDNHQDITVIKAINSLDNILILRSLTKIYGIPGLRLGYALTNKEVVKNIENSRDPWSVNYFAQLACQQIFSQTKNADIYLKRTLERLNQEKEFLYNSLNKLEGIKVYYPTANYIFIKIKDAGLTSEELTDTLAKDGVMIRDCNNYTGLNDNYIRIAVKSRKANKILLDKLAKIL</sequence>